<dbReference type="Proteomes" id="UP000288805">
    <property type="component" value="Unassembled WGS sequence"/>
</dbReference>
<dbReference type="PANTHER" id="PTHR11439:SF467">
    <property type="entry name" value="INTEGRASE CATALYTIC DOMAIN-CONTAINING PROTEIN"/>
    <property type="match status" value="1"/>
</dbReference>
<evidence type="ECO:0000313" key="2">
    <source>
        <dbReference type="Proteomes" id="UP000288805"/>
    </source>
</evidence>
<dbReference type="AlphaFoldDB" id="A0A438HY67"/>
<organism evidence="1 2">
    <name type="scientific">Vitis vinifera</name>
    <name type="common">Grape</name>
    <dbReference type="NCBI Taxonomy" id="29760"/>
    <lineage>
        <taxon>Eukaryota</taxon>
        <taxon>Viridiplantae</taxon>
        <taxon>Streptophyta</taxon>
        <taxon>Embryophyta</taxon>
        <taxon>Tracheophyta</taxon>
        <taxon>Spermatophyta</taxon>
        <taxon>Magnoliopsida</taxon>
        <taxon>eudicotyledons</taxon>
        <taxon>Gunneridae</taxon>
        <taxon>Pentapetalae</taxon>
        <taxon>rosids</taxon>
        <taxon>Vitales</taxon>
        <taxon>Vitaceae</taxon>
        <taxon>Viteae</taxon>
        <taxon>Vitis</taxon>
    </lineage>
</organism>
<dbReference type="PANTHER" id="PTHR11439">
    <property type="entry name" value="GAG-POL-RELATED RETROTRANSPOSON"/>
    <property type="match status" value="1"/>
</dbReference>
<comment type="caution">
    <text evidence="1">The sequence shown here is derived from an EMBL/GenBank/DDBJ whole genome shotgun (WGS) entry which is preliminary data.</text>
</comment>
<accession>A0A438HY67</accession>
<name>A0A438HY67_VITVI</name>
<evidence type="ECO:0000313" key="1">
    <source>
        <dbReference type="EMBL" id="RVW89407.1"/>
    </source>
</evidence>
<gene>
    <name evidence="1" type="primary">RE1_3144</name>
    <name evidence="1" type="ORF">CK203_046877</name>
</gene>
<sequence length="100" mass="11430">MTKCKPFVTPLDPKHKLGAAIKGDSVDKDKYQRLVERLIYLSHTRSNIAYVVVSQFMHSPLKCHLEAIKRILSYLKATPSKGLFFKKIDHLLVEAYVDAD</sequence>
<protein>
    <submittedName>
        <fullName evidence="1">Retrovirus-related Pol polyprotein from transposon RE1</fullName>
    </submittedName>
</protein>
<reference evidence="1 2" key="1">
    <citation type="journal article" date="2018" name="PLoS Genet.">
        <title>Population sequencing reveals clonal diversity and ancestral inbreeding in the grapevine cultivar Chardonnay.</title>
        <authorList>
            <person name="Roach M.J."/>
            <person name="Johnson D.L."/>
            <person name="Bohlmann J."/>
            <person name="van Vuuren H.J."/>
            <person name="Jones S.J."/>
            <person name="Pretorius I.S."/>
            <person name="Schmidt S.A."/>
            <person name="Borneman A.R."/>
        </authorList>
    </citation>
    <scope>NUCLEOTIDE SEQUENCE [LARGE SCALE GENOMIC DNA]</scope>
    <source>
        <strain evidence="2">cv. Chardonnay</strain>
        <tissue evidence="1">Leaf</tissue>
    </source>
</reference>
<dbReference type="EMBL" id="QGNW01000164">
    <property type="protein sequence ID" value="RVW89407.1"/>
    <property type="molecule type" value="Genomic_DNA"/>
</dbReference>
<proteinExistence type="predicted"/>